<dbReference type="AlphaFoldDB" id="A0AAJ0AM90"/>
<reference evidence="4" key="1">
    <citation type="submission" date="2021-06" db="EMBL/GenBank/DDBJ databases">
        <title>Comparative genomics, transcriptomics and evolutionary studies reveal genomic signatures of adaptation to plant cell wall in hemibiotrophic fungi.</title>
        <authorList>
            <consortium name="DOE Joint Genome Institute"/>
            <person name="Baroncelli R."/>
            <person name="Diaz J.F."/>
            <person name="Benocci T."/>
            <person name="Peng M."/>
            <person name="Battaglia E."/>
            <person name="Haridas S."/>
            <person name="Andreopoulos W."/>
            <person name="Labutti K."/>
            <person name="Pangilinan J."/>
            <person name="Floch G.L."/>
            <person name="Makela M.R."/>
            <person name="Henrissat B."/>
            <person name="Grigoriev I.V."/>
            <person name="Crouch J.A."/>
            <person name="De Vries R.P."/>
            <person name="Sukno S.A."/>
            <person name="Thon M.R."/>
        </authorList>
    </citation>
    <scope>NUCLEOTIDE SEQUENCE</scope>
    <source>
        <strain evidence="4">CBS 193.32</strain>
    </source>
</reference>
<gene>
    <name evidence="4" type="ORF">BDP55DRAFT_767726</name>
</gene>
<accession>A0AAJ0AM90</accession>
<dbReference type="RefSeq" id="XP_060430491.1">
    <property type="nucleotide sequence ID" value="XM_060581001.1"/>
</dbReference>
<keyword evidence="2" id="KW-0040">ANK repeat</keyword>
<dbReference type="InterPro" id="IPR036770">
    <property type="entry name" value="Ankyrin_rpt-contain_sf"/>
</dbReference>
<dbReference type="Proteomes" id="UP001224890">
    <property type="component" value="Unassembled WGS sequence"/>
</dbReference>
<proteinExistence type="predicted"/>
<protein>
    <submittedName>
        <fullName evidence="4">Ankyrin repeat-containing domain protein</fullName>
    </submittedName>
</protein>
<sequence length="541" mass="59395">MEVAGLAFGAFGVMPLAKECLQLASKHIGPSKQDTTELKRRTWKDDDHGNGSQPSLQFLLVHLFVGVLKDDLTVAAVNRGLAEIQECAHIARSIPNSSDDWKHLLLRKAYDNVLENIRTQEHDSVAMKALTFDHGRPGKDKIHGPAYIVSACGGLIVLDETTRTVRLSHHAAREYFGGVEKTCFPNAHYEISAVCAAYMILFGHSERGSWIGTPYIGGVSYKRASYDDAKIAIELLGYDQDYWCEHVHQSDAAALHDKGQELLYQKSTATSLAGIEACSEASPSLVVAALGIDIAVDLKIGLTSDPQTVLSHAVERNIEVIVDDILDKKAHVLEELPVKVTMYSTYHDTSRLDVLEGAVVQGNSRIMEKVFRQAPDFDFKSNEGRYLICKAAYFASLSGLEFFILNGAEANGADTTGRTSLSYVVETLNLLDPNGIRLRPVNIYTRHLKRNSTRNERTFLKQALESAQLLIENGARVDLSDKHGRTALSYAGHSPEYASLCLKRKASVNSQDVIKRTPLSHASQADSGDGSVVEMLLTAQT</sequence>
<evidence type="ECO:0000313" key="5">
    <source>
        <dbReference type="Proteomes" id="UP001224890"/>
    </source>
</evidence>
<organism evidence="4 5">
    <name type="scientific">Colletotrichum godetiae</name>
    <dbReference type="NCBI Taxonomy" id="1209918"/>
    <lineage>
        <taxon>Eukaryota</taxon>
        <taxon>Fungi</taxon>
        <taxon>Dikarya</taxon>
        <taxon>Ascomycota</taxon>
        <taxon>Pezizomycotina</taxon>
        <taxon>Sordariomycetes</taxon>
        <taxon>Hypocreomycetidae</taxon>
        <taxon>Glomerellales</taxon>
        <taxon>Glomerellaceae</taxon>
        <taxon>Colletotrichum</taxon>
        <taxon>Colletotrichum acutatum species complex</taxon>
    </lineage>
</organism>
<keyword evidence="1" id="KW-0677">Repeat</keyword>
<dbReference type="Gene3D" id="1.25.40.20">
    <property type="entry name" value="Ankyrin repeat-containing domain"/>
    <property type="match status" value="2"/>
</dbReference>
<dbReference type="InterPro" id="IPR050776">
    <property type="entry name" value="Ank_Repeat/CDKN_Inhibitor"/>
</dbReference>
<dbReference type="EMBL" id="JAHMHR010000017">
    <property type="protein sequence ID" value="KAK1676488.1"/>
    <property type="molecule type" value="Genomic_DNA"/>
</dbReference>
<keyword evidence="5" id="KW-1185">Reference proteome</keyword>
<dbReference type="PANTHER" id="PTHR24201">
    <property type="entry name" value="ANK_REP_REGION DOMAIN-CONTAINING PROTEIN"/>
    <property type="match status" value="1"/>
</dbReference>
<feature type="region of interest" description="Disordered" evidence="3">
    <location>
        <begin position="31"/>
        <end position="50"/>
    </location>
</feature>
<dbReference type="PANTHER" id="PTHR24201:SF15">
    <property type="entry name" value="ANKYRIN REPEAT DOMAIN-CONTAINING PROTEIN 66"/>
    <property type="match status" value="1"/>
</dbReference>
<evidence type="ECO:0000256" key="3">
    <source>
        <dbReference type="SAM" id="MobiDB-lite"/>
    </source>
</evidence>
<feature type="compositionally biased region" description="Basic and acidic residues" evidence="3">
    <location>
        <begin position="34"/>
        <end position="49"/>
    </location>
</feature>
<evidence type="ECO:0000256" key="1">
    <source>
        <dbReference type="ARBA" id="ARBA00022737"/>
    </source>
</evidence>
<evidence type="ECO:0000256" key="2">
    <source>
        <dbReference type="ARBA" id="ARBA00023043"/>
    </source>
</evidence>
<dbReference type="SUPFAM" id="SSF48403">
    <property type="entry name" value="Ankyrin repeat"/>
    <property type="match status" value="1"/>
</dbReference>
<comment type="caution">
    <text evidence="4">The sequence shown here is derived from an EMBL/GenBank/DDBJ whole genome shotgun (WGS) entry which is preliminary data.</text>
</comment>
<dbReference type="GeneID" id="85465527"/>
<evidence type="ECO:0000313" key="4">
    <source>
        <dbReference type="EMBL" id="KAK1676488.1"/>
    </source>
</evidence>
<name>A0AAJ0AM90_9PEZI</name>